<dbReference type="PROSITE" id="PS00028">
    <property type="entry name" value="ZINC_FINGER_C2H2_1"/>
    <property type="match status" value="2"/>
</dbReference>
<sequence>MEDGNFIAMFEPTFFEELPPLDILFVEDGVEHSLASTESQGFMEEYTDEHVSLGDGSDATSAFYDLGRSHIQLSEATTLSEISSGSWTVDNGKGPVAPLKATKGKIAKKPAAPRAPKKGVTPKAAAASVADAGANKSAPSSPISVASNHGKNLNSMDEDDDEEEIEVGEGAVRHSIHQCTIDGCGKFFSRRHNLKVHMRRHTGETPYSCPHEGCDKQFKWKSSMKYHDRLHKKQAGLLAIPTTGEAV</sequence>
<dbReference type="InterPro" id="IPR036236">
    <property type="entry name" value="Znf_C2H2_sf"/>
</dbReference>
<feature type="domain" description="C2H2-type" evidence="7">
    <location>
        <begin position="207"/>
        <end position="236"/>
    </location>
</feature>
<feature type="region of interest" description="Disordered" evidence="6">
    <location>
        <begin position="94"/>
        <end position="166"/>
    </location>
</feature>
<dbReference type="SUPFAM" id="SSF57667">
    <property type="entry name" value="beta-beta-alpha zinc fingers"/>
    <property type="match status" value="1"/>
</dbReference>
<dbReference type="EMBL" id="VRMN01000001">
    <property type="protein sequence ID" value="KAA8499506.1"/>
    <property type="molecule type" value="Genomic_DNA"/>
</dbReference>
<reference evidence="9" key="1">
    <citation type="journal article" date="2019" name="Nat. Commun.">
        <title>Expansion of phycobilisome linker gene families in mesophilic red algae.</title>
        <authorList>
            <person name="Lee J."/>
            <person name="Kim D."/>
            <person name="Bhattacharya D."/>
            <person name="Yoon H.S."/>
        </authorList>
    </citation>
    <scope>NUCLEOTIDE SEQUENCE [LARGE SCALE GENOMIC DNA]</scope>
    <source>
        <strain evidence="9">CCMP 1328</strain>
    </source>
</reference>
<dbReference type="Proteomes" id="UP000324585">
    <property type="component" value="Unassembled WGS sequence"/>
</dbReference>
<evidence type="ECO:0000256" key="2">
    <source>
        <dbReference type="ARBA" id="ARBA00022737"/>
    </source>
</evidence>
<evidence type="ECO:0000256" key="5">
    <source>
        <dbReference type="PROSITE-ProRule" id="PRU00042"/>
    </source>
</evidence>
<dbReference type="FunFam" id="3.30.160.60:FF:000072">
    <property type="entry name" value="zinc finger protein 143 isoform X1"/>
    <property type="match status" value="1"/>
</dbReference>
<evidence type="ECO:0000313" key="9">
    <source>
        <dbReference type="Proteomes" id="UP000324585"/>
    </source>
</evidence>
<proteinExistence type="predicted"/>
<accession>A0A5J4Z6Z8</accession>
<feature type="domain" description="C2H2-type" evidence="7">
    <location>
        <begin position="177"/>
        <end position="206"/>
    </location>
</feature>
<evidence type="ECO:0000313" key="8">
    <source>
        <dbReference type="EMBL" id="KAA8499506.1"/>
    </source>
</evidence>
<keyword evidence="2" id="KW-0677">Repeat</keyword>
<evidence type="ECO:0000256" key="4">
    <source>
        <dbReference type="ARBA" id="ARBA00022833"/>
    </source>
</evidence>
<feature type="compositionally biased region" description="Polar residues" evidence="6">
    <location>
        <begin position="139"/>
        <end position="155"/>
    </location>
</feature>
<dbReference type="PROSITE" id="PS50157">
    <property type="entry name" value="ZINC_FINGER_C2H2_2"/>
    <property type="match status" value="2"/>
</dbReference>
<dbReference type="OrthoDB" id="5730at2759"/>
<feature type="compositionally biased region" description="Acidic residues" evidence="6">
    <location>
        <begin position="156"/>
        <end position="166"/>
    </location>
</feature>
<dbReference type="Pfam" id="PF00096">
    <property type="entry name" value="zf-C2H2"/>
    <property type="match status" value="1"/>
</dbReference>
<dbReference type="GO" id="GO:0000981">
    <property type="term" value="F:DNA-binding transcription factor activity, RNA polymerase II-specific"/>
    <property type="evidence" value="ECO:0007669"/>
    <property type="project" value="TreeGrafter"/>
</dbReference>
<keyword evidence="3 5" id="KW-0863">Zinc-finger</keyword>
<dbReference type="GO" id="GO:0000978">
    <property type="term" value="F:RNA polymerase II cis-regulatory region sequence-specific DNA binding"/>
    <property type="evidence" value="ECO:0007669"/>
    <property type="project" value="TreeGrafter"/>
</dbReference>
<keyword evidence="1" id="KW-0479">Metal-binding</keyword>
<dbReference type="Gene3D" id="3.30.160.60">
    <property type="entry name" value="Classic Zinc Finger"/>
    <property type="match status" value="2"/>
</dbReference>
<comment type="caution">
    <text evidence="8">The sequence shown here is derived from an EMBL/GenBank/DDBJ whole genome shotgun (WGS) entry which is preliminary data.</text>
</comment>
<dbReference type="AlphaFoldDB" id="A0A5J4Z6Z8"/>
<dbReference type="PANTHER" id="PTHR23235">
    <property type="entry name" value="KRUEPPEL-LIKE TRANSCRIPTION FACTOR"/>
    <property type="match status" value="1"/>
</dbReference>
<dbReference type="SMART" id="SM00355">
    <property type="entry name" value="ZnF_C2H2"/>
    <property type="match status" value="2"/>
</dbReference>
<gene>
    <name evidence="8" type="ORF">FVE85_7091</name>
</gene>
<name>A0A5J4Z6Z8_PORPP</name>
<keyword evidence="9" id="KW-1185">Reference proteome</keyword>
<dbReference type="PANTHER" id="PTHR23235:SF120">
    <property type="entry name" value="KRUPPEL-LIKE FACTOR 15"/>
    <property type="match status" value="1"/>
</dbReference>
<dbReference type="InterPro" id="IPR013087">
    <property type="entry name" value="Znf_C2H2_type"/>
</dbReference>
<protein>
    <submittedName>
        <fullName evidence="8">Zinc finger protein GLI2</fullName>
    </submittedName>
</protein>
<keyword evidence="4" id="KW-0862">Zinc</keyword>
<evidence type="ECO:0000256" key="1">
    <source>
        <dbReference type="ARBA" id="ARBA00022723"/>
    </source>
</evidence>
<evidence type="ECO:0000256" key="3">
    <source>
        <dbReference type="ARBA" id="ARBA00022771"/>
    </source>
</evidence>
<organism evidence="8 9">
    <name type="scientific">Porphyridium purpureum</name>
    <name type="common">Red alga</name>
    <name type="synonym">Porphyridium cruentum</name>
    <dbReference type="NCBI Taxonomy" id="35688"/>
    <lineage>
        <taxon>Eukaryota</taxon>
        <taxon>Rhodophyta</taxon>
        <taxon>Bangiophyceae</taxon>
        <taxon>Porphyridiales</taxon>
        <taxon>Porphyridiaceae</taxon>
        <taxon>Porphyridium</taxon>
    </lineage>
</organism>
<dbReference type="GO" id="GO:0008270">
    <property type="term" value="F:zinc ion binding"/>
    <property type="evidence" value="ECO:0007669"/>
    <property type="project" value="UniProtKB-KW"/>
</dbReference>
<evidence type="ECO:0000256" key="6">
    <source>
        <dbReference type="SAM" id="MobiDB-lite"/>
    </source>
</evidence>
<evidence type="ECO:0000259" key="7">
    <source>
        <dbReference type="PROSITE" id="PS50157"/>
    </source>
</evidence>
<feature type="compositionally biased region" description="Low complexity" evidence="6">
    <location>
        <begin position="124"/>
        <end position="138"/>
    </location>
</feature>